<keyword evidence="2" id="KW-0808">Transferase</keyword>
<dbReference type="PANTHER" id="PTHR40730">
    <property type="entry name" value="TRANSCRIPTIONAL REGULATOR PROTEIN-LIKE PROTEIN"/>
    <property type="match status" value="1"/>
</dbReference>
<dbReference type="EMBL" id="DSUT01000060">
    <property type="protein sequence ID" value="HGK27938.1"/>
    <property type="molecule type" value="Genomic_DNA"/>
</dbReference>
<reference evidence="2" key="1">
    <citation type="journal article" date="2020" name="mSystems">
        <title>Genome- and Community-Level Interaction Insights into Carbon Utilization and Element Cycling Functions of Hydrothermarchaeota in Hydrothermal Sediment.</title>
        <authorList>
            <person name="Zhou Z."/>
            <person name="Liu Y."/>
            <person name="Xu W."/>
            <person name="Pan J."/>
            <person name="Luo Z.H."/>
            <person name="Li M."/>
        </authorList>
    </citation>
    <scope>NUCLEOTIDE SEQUENCE [LARGE SCALE GENOMIC DNA]</scope>
    <source>
        <strain evidence="2">SpSt-488</strain>
    </source>
</reference>
<accession>A0A7C4GG55</accession>
<proteinExistence type="predicted"/>
<protein>
    <submittedName>
        <fullName evidence="2">Phosphomethylpyrimidine kinase</fullName>
    </submittedName>
</protein>
<gene>
    <name evidence="2" type="ORF">ENS41_03195</name>
</gene>
<evidence type="ECO:0000259" key="1">
    <source>
        <dbReference type="Pfam" id="PF10120"/>
    </source>
</evidence>
<dbReference type="Pfam" id="PF10120">
    <property type="entry name" value="ThiN"/>
    <property type="match status" value="1"/>
</dbReference>
<dbReference type="InterPro" id="IPR036409">
    <property type="entry name" value="Aldolase_II/adducin_N_sf"/>
</dbReference>
<dbReference type="AlphaFoldDB" id="A0A7C4GG55"/>
<organism evidence="2">
    <name type="scientific">candidate division WOR-3 bacterium</name>
    <dbReference type="NCBI Taxonomy" id="2052148"/>
    <lineage>
        <taxon>Bacteria</taxon>
        <taxon>Bacteria division WOR-3</taxon>
    </lineage>
</organism>
<dbReference type="Gene3D" id="3.40.225.10">
    <property type="entry name" value="Class II aldolase/adducin N-terminal domain"/>
    <property type="match status" value="1"/>
</dbReference>
<name>A0A7C4GG55_UNCW3</name>
<feature type="domain" description="Thiamine-phosphate synthase ThiN" evidence="1">
    <location>
        <begin position="47"/>
        <end position="219"/>
    </location>
</feature>
<evidence type="ECO:0000313" key="2">
    <source>
        <dbReference type="EMBL" id="HGK27938.1"/>
    </source>
</evidence>
<keyword evidence="2" id="KW-0418">Kinase</keyword>
<dbReference type="SUPFAM" id="SSF53639">
    <property type="entry name" value="AraD/HMP-PK domain-like"/>
    <property type="match status" value="1"/>
</dbReference>
<dbReference type="PANTHER" id="PTHR40730:SF4">
    <property type="entry name" value="TRANSCRIPTIONAL REGULATOR"/>
    <property type="match status" value="1"/>
</dbReference>
<dbReference type="InterPro" id="IPR019293">
    <property type="entry name" value="ThiN"/>
</dbReference>
<dbReference type="GO" id="GO:0016301">
    <property type="term" value="F:kinase activity"/>
    <property type="evidence" value="ECO:0007669"/>
    <property type="project" value="UniProtKB-KW"/>
</dbReference>
<sequence>MVYRRVHRVGSDVRAQGRQRAGTRAGEGRPVLGRLFQGAVVTGVERLEQAVRALEACREFAALVPEVRVNFVYAPVGVKEAAGVLGVDGRITVVAGLPKAAGPVRPGVSDHMARLLIEAQKFDRTIRAGLNFRWNEAIMAFVEEYCRKHGLALGSIDRSAEPRELIGRERGSMEWKVAELVETSGGRVPPVFYESRGWGKEPLFVLVGSEPEPVAERAIDIALGFAAAGRRTAAGG</sequence>
<comment type="caution">
    <text evidence="2">The sequence shown here is derived from an EMBL/GenBank/DDBJ whole genome shotgun (WGS) entry which is preliminary data.</text>
</comment>